<organism evidence="2 3">
    <name type="scientific">Corchorus capsularis</name>
    <name type="common">Jute</name>
    <dbReference type="NCBI Taxonomy" id="210143"/>
    <lineage>
        <taxon>Eukaryota</taxon>
        <taxon>Viridiplantae</taxon>
        <taxon>Streptophyta</taxon>
        <taxon>Embryophyta</taxon>
        <taxon>Tracheophyta</taxon>
        <taxon>Spermatophyta</taxon>
        <taxon>Magnoliopsida</taxon>
        <taxon>eudicotyledons</taxon>
        <taxon>Gunneridae</taxon>
        <taxon>Pentapetalae</taxon>
        <taxon>rosids</taxon>
        <taxon>malvids</taxon>
        <taxon>Malvales</taxon>
        <taxon>Malvaceae</taxon>
        <taxon>Grewioideae</taxon>
        <taxon>Apeibeae</taxon>
        <taxon>Corchorus</taxon>
    </lineage>
</organism>
<dbReference type="AlphaFoldDB" id="A0A1R3ID19"/>
<evidence type="ECO:0000313" key="3">
    <source>
        <dbReference type="Proteomes" id="UP000188268"/>
    </source>
</evidence>
<dbReference type="Gramene" id="OMO80479">
    <property type="protein sequence ID" value="OMO80479"/>
    <property type="gene ID" value="CCACVL1_12937"/>
</dbReference>
<accession>A0A1R3ID19</accession>
<keyword evidence="1" id="KW-1133">Transmembrane helix</keyword>
<keyword evidence="1" id="KW-0812">Transmembrane</keyword>
<proteinExistence type="predicted"/>
<evidence type="ECO:0000256" key="1">
    <source>
        <dbReference type="SAM" id="Phobius"/>
    </source>
</evidence>
<reference evidence="2 3" key="1">
    <citation type="submission" date="2013-09" db="EMBL/GenBank/DDBJ databases">
        <title>Corchorus capsularis genome sequencing.</title>
        <authorList>
            <person name="Alam M."/>
            <person name="Haque M.S."/>
            <person name="Islam M.S."/>
            <person name="Emdad E.M."/>
            <person name="Islam M.M."/>
            <person name="Ahmed B."/>
            <person name="Halim A."/>
            <person name="Hossen Q.M.M."/>
            <person name="Hossain M.Z."/>
            <person name="Ahmed R."/>
            <person name="Khan M.M."/>
            <person name="Islam R."/>
            <person name="Rashid M.M."/>
            <person name="Khan S.A."/>
            <person name="Rahman M.S."/>
            <person name="Alam M."/>
        </authorList>
    </citation>
    <scope>NUCLEOTIDE SEQUENCE [LARGE SCALE GENOMIC DNA]</scope>
    <source>
        <strain evidence="3">cv. CVL-1</strain>
        <tissue evidence="2">Whole seedling</tissue>
    </source>
</reference>
<evidence type="ECO:0000313" key="2">
    <source>
        <dbReference type="EMBL" id="OMO80479.1"/>
    </source>
</evidence>
<keyword evidence="1" id="KW-0472">Membrane</keyword>
<protein>
    <submittedName>
        <fullName evidence="2">Uncharacterized protein</fullName>
    </submittedName>
</protein>
<name>A0A1R3ID19_COCAP</name>
<feature type="transmembrane region" description="Helical" evidence="1">
    <location>
        <begin position="12"/>
        <end position="32"/>
    </location>
</feature>
<comment type="caution">
    <text evidence="2">The sequence shown here is derived from an EMBL/GenBank/DDBJ whole genome shotgun (WGS) entry which is preliminary data.</text>
</comment>
<sequence length="56" mass="6113">MGQPECSRRVRDVLAIVICANVAAASSVIHFLSLDFEGRFAELKMKPVPLEKKAAV</sequence>
<dbReference type="Proteomes" id="UP000188268">
    <property type="component" value="Unassembled WGS sequence"/>
</dbReference>
<keyword evidence="3" id="KW-1185">Reference proteome</keyword>
<dbReference type="EMBL" id="AWWV01010297">
    <property type="protein sequence ID" value="OMO80479.1"/>
    <property type="molecule type" value="Genomic_DNA"/>
</dbReference>
<gene>
    <name evidence="2" type="ORF">CCACVL1_12937</name>
</gene>